<feature type="chain" id="PRO_5032912643" description="SMP-30/Gluconolaconase/LRE-like region-containing protein" evidence="1">
    <location>
        <begin position="19"/>
        <end position="283"/>
    </location>
</feature>
<accession>A0A845M4L1</accession>
<dbReference type="InterPro" id="IPR011042">
    <property type="entry name" value="6-blade_b-propeller_TolB-like"/>
</dbReference>
<name>A0A845M4L1_9RHOB</name>
<organism evidence="2 3">
    <name type="scientific">Maritimibacter harenae</name>
    <dbReference type="NCBI Taxonomy" id="2606218"/>
    <lineage>
        <taxon>Bacteria</taxon>
        <taxon>Pseudomonadati</taxon>
        <taxon>Pseudomonadota</taxon>
        <taxon>Alphaproteobacteria</taxon>
        <taxon>Rhodobacterales</taxon>
        <taxon>Roseobacteraceae</taxon>
        <taxon>Maritimibacter</taxon>
    </lineage>
</organism>
<dbReference type="Proteomes" id="UP000467322">
    <property type="component" value="Unassembled WGS sequence"/>
</dbReference>
<evidence type="ECO:0000256" key="1">
    <source>
        <dbReference type="SAM" id="SignalP"/>
    </source>
</evidence>
<dbReference type="EMBL" id="WTUX01000017">
    <property type="protein sequence ID" value="MZR13949.1"/>
    <property type="molecule type" value="Genomic_DNA"/>
</dbReference>
<feature type="signal peptide" evidence="1">
    <location>
        <begin position="1"/>
        <end position="18"/>
    </location>
</feature>
<reference evidence="2 3" key="1">
    <citation type="submission" date="2019-12" db="EMBL/GenBank/DDBJ databases">
        <title>Maritimibacter sp. nov. sp. isolated from sea sand.</title>
        <authorList>
            <person name="Kim J."/>
            <person name="Jeong S.E."/>
            <person name="Jung H.S."/>
            <person name="Jeon C.O."/>
        </authorList>
    </citation>
    <scope>NUCLEOTIDE SEQUENCE [LARGE SCALE GENOMIC DNA]</scope>
    <source>
        <strain evidence="2 3">DP07</strain>
    </source>
</reference>
<keyword evidence="3" id="KW-1185">Reference proteome</keyword>
<evidence type="ECO:0008006" key="4">
    <source>
        <dbReference type="Google" id="ProtNLM"/>
    </source>
</evidence>
<evidence type="ECO:0000313" key="2">
    <source>
        <dbReference type="EMBL" id="MZR13949.1"/>
    </source>
</evidence>
<protein>
    <recommendedName>
        <fullName evidence="4">SMP-30/Gluconolaconase/LRE-like region-containing protein</fullName>
    </recommendedName>
</protein>
<dbReference type="AlphaFoldDB" id="A0A845M4L1"/>
<dbReference type="Gene3D" id="2.120.10.30">
    <property type="entry name" value="TolB, C-terminal domain"/>
    <property type="match status" value="1"/>
</dbReference>
<gene>
    <name evidence="2" type="ORF">GQE99_13085</name>
</gene>
<sequence length="283" mass="28802">MRYIIGSALFFSAGMALAGSHGGGWTLEGFSAPESAYFDAGSNQIIVSNIGTFGPDGGMDGRLSLVSPEGEMIAADWITGLMDPKGMASVDGTLYVADAVGLHVVDIATGTLEETIELDGAQFPNDVAAGPDGAIYVTDMFGGGLYKVMDGSAEVFVEAGSMSLPNGIWAQDDRLIVGSMGEKFVMEEGRVEGAGALLAVDYGSGEVTVLDGAGETGAIDGVVEVNGKLVYSDNPTGEIVAYDGSSLNVLATTEAGAADIGVMGEMVLVPLMQGGKVTAMSID</sequence>
<proteinExistence type="predicted"/>
<evidence type="ECO:0000313" key="3">
    <source>
        <dbReference type="Proteomes" id="UP000467322"/>
    </source>
</evidence>
<comment type="caution">
    <text evidence="2">The sequence shown here is derived from an EMBL/GenBank/DDBJ whole genome shotgun (WGS) entry which is preliminary data.</text>
</comment>
<keyword evidence="1" id="KW-0732">Signal</keyword>
<dbReference type="RefSeq" id="WP_161352077.1">
    <property type="nucleotide sequence ID" value="NZ_WTUX01000017.1"/>
</dbReference>
<dbReference type="SUPFAM" id="SSF101898">
    <property type="entry name" value="NHL repeat"/>
    <property type="match status" value="1"/>
</dbReference>